<gene>
    <name evidence="1" type="ORF">ACFQJ6_09285</name>
</gene>
<evidence type="ECO:0000313" key="1">
    <source>
        <dbReference type="EMBL" id="MFC7080279.1"/>
    </source>
</evidence>
<keyword evidence="2" id="KW-1185">Reference proteome</keyword>
<dbReference type="AlphaFoldDB" id="A0ABD5WQC8"/>
<organism evidence="1 2">
    <name type="scientific">Halorussus caseinilyticus</name>
    <dbReference type="NCBI Taxonomy" id="3034025"/>
    <lineage>
        <taxon>Archaea</taxon>
        <taxon>Methanobacteriati</taxon>
        <taxon>Methanobacteriota</taxon>
        <taxon>Stenosarchaea group</taxon>
        <taxon>Halobacteria</taxon>
        <taxon>Halobacteriales</taxon>
        <taxon>Haladaptataceae</taxon>
        <taxon>Halorussus</taxon>
    </lineage>
</organism>
<evidence type="ECO:0008006" key="3">
    <source>
        <dbReference type="Google" id="ProtNLM"/>
    </source>
</evidence>
<proteinExistence type="predicted"/>
<sequence>MGMVRLVPGTSVQIEPKVKWEHVVQMLLTVYDIDRTQSYYGVPLDELVSGGVESTRILAILAINYLRGVRTVRRKGFIRDLNVRRRDGFEGFGSVDVERTLMNHASGNPSPAWIETNVEYANPVNAAVHMAGKLLLRLLQQDRDGNRHPRQDLLVSMVHREVERMEEMGIESSRKRIGEYRRLSLGDLPRQRRYYRRAFHTAQSILASTLLGQIGGGPEELLVDYALSMETLFEDYSQRVLKQTVNSVGDIDYLNQLSSVECKHEPSLYPFGRDVNSYHEPDHLLCDDGEALAVLDSKYYREGENPATDSGPRSRMFAYAYLTDTDRMAFLCPHHRPDRLPVRQTGGEIRLVSPREDFTCEEYENRVYEYVFETLALRYPELRIFEAATDDYLCLKVTDEDLSKVRDPNGPFGISNPATFADRIISAITFSSYGPNKPELDHQSRWTKDRIRDACEKTDDEGRRTYPQHETTCVPIYDPDGNDDHGTVTLYFLESGDEGASVSTEGPWALM</sequence>
<accession>A0ABD5WQC8</accession>
<dbReference type="EMBL" id="JBHSZH010000005">
    <property type="protein sequence ID" value="MFC7080279.1"/>
    <property type="molecule type" value="Genomic_DNA"/>
</dbReference>
<reference evidence="1 2" key="1">
    <citation type="journal article" date="2019" name="Int. J. Syst. Evol. Microbiol.">
        <title>The Global Catalogue of Microorganisms (GCM) 10K type strain sequencing project: providing services to taxonomists for standard genome sequencing and annotation.</title>
        <authorList>
            <consortium name="The Broad Institute Genomics Platform"/>
            <consortium name="The Broad Institute Genome Sequencing Center for Infectious Disease"/>
            <person name="Wu L."/>
            <person name="Ma J."/>
        </authorList>
    </citation>
    <scope>NUCLEOTIDE SEQUENCE [LARGE SCALE GENOMIC DNA]</scope>
    <source>
        <strain evidence="1 2">DT72</strain>
    </source>
</reference>
<name>A0ABD5WQC8_9EURY</name>
<comment type="caution">
    <text evidence="1">The sequence shown here is derived from an EMBL/GenBank/DDBJ whole genome shotgun (WGS) entry which is preliminary data.</text>
</comment>
<protein>
    <recommendedName>
        <fullName evidence="3">Restriction endonuclease</fullName>
    </recommendedName>
</protein>
<dbReference type="RefSeq" id="WP_382209569.1">
    <property type="nucleotide sequence ID" value="NZ_JBHSZH010000005.1"/>
</dbReference>
<evidence type="ECO:0000313" key="2">
    <source>
        <dbReference type="Proteomes" id="UP001596407"/>
    </source>
</evidence>
<dbReference type="Proteomes" id="UP001596407">
    <property type="component" value="Unassembled WGS sequence"/>
</dbReference>